<dbReference type="PANTHER" id="PTHR39550">
    <property type="entry name" value="SLL0658 PROTEIN"/>
    <property type="match status" value="1"/>
</dbReference>
<evidence type="ECO:0000313" key="1">
    <source>
        <dbReference type="EMBL" id="AFL81654.1"/>
    </source>
</evidence>
<protein>
    <submittedName>
        <fullName evidence="1">Putative nucleic acid-binding protein, contains PIN domain</fullName>
    </submittedName>
</protein>
<dbReference type="EMBL" id="CP003280">
    <property type="protein sequence ID" value="AFL81654.1"/>
    <property type="molecule type" value="Genomic_DNA"/>
</dbReference>
<dbReference type="OrthoDB" id="764457at2"/>
<name>I3YXD6_AEQSU</name>
<accession>I3YXD6</accession>
<dbReference type="Pfam" id="PF11848">
    <property type="entry name" value="DUF3368"/>
    <property type="match status" value="1"/>
</dbReference>
<dbReference type="PANTHER" id="PTHR39550:SF1">
    <property type="entry name" value="SLL0658 PROTEIN"/>
    <property type="match status" value="1"/>
</dbReference>
<dbReference type="KEGG" id="asl:Aeqsu_2194"/>
<dbReference type="eggNOG" id="COG2405">
    <property type="taxonomic scope" value="Bacteria"/>
</dbReference>
<gene>
    <name evidence="1" type="ordered locus">Aeqsu_2194</name>
</gene>
<dbReference type="HOGENOM" id="CLU_115769_1_0_10"/>
<evidence type="ECO:0000313" key="2">
    <source>
        <dbReference type="Proteomes" id="UP000006049"/>
    </source>
</evidence>
<proteinExistence type="predicted"/>
<keyword evidence="2" id="KW-1185">Reference proteome</keyword>
<dbReference type="STRING" id="746697.Aeqsu_2194"/>
<organism evidence="1 2">
    <name type="scientific">Aequorivita sublithincola (strain DSM 14238 / LMG 21431 / ACAM 643 / 9-3)</name>
    <dbReference type="NCBI Taxonomy" id="746697"/>
    <lineage>
        <taxon>Bacteria</taxon>
        <taxon>Pseudomonadati</taxon>
        <taxon>Bacteroidota</taxon>
        <taxon>Flavobacteriia</taxon>
        <taxon>Flavobacteriales</taxon>
        <taxon>Flavobacteriaceae</taxon>
        <taxon>Aequorivita</taxon>
    </lineage>
</organism>
<dbReference type="AlphaFoldDB" id="I3YXD6"/>
<sequence length="156" mass="17427">MAKTVIANTSCLISLHNIGLLYILQKLFGEVYITSDIQRVFGQSLPDWIKVQNPKNSELLTTFYAKLDKGEASAIALALEIQNATVIIDELKGRKFAESYNVKTVGTIGILIFAKEKGLVVNVMEEINKIIESGFRISKKLLTELNDEHREDKTKG</sequence>
<dbReference type="RefSeq" id="WP_014782907.1">
    <property type="nucleotide sequence ID" value="NC_018013.1"/>
</dbReference>
<dbReference type="InterPro" id="IPR021799">
    <property type="entry name" value="PIN-like_prokaryotic"/>
</dbReference>
<reference evidence="1 2" key="1">
    <citation type="submission" date="2012-06" db="EMBL/GenBank/DDBJ databases">
        <title>The complete genome of Aequorivita sublithincola DSM 14238.</title>
        <authorList>
            <consortium name="US DOE Joint Genome Institute (JGI-PGF)"/>
            <person name="Lucas S."/>
            <person name="Copeland A."/>
            <person name="Lapidus A."/>
            <person name="Goodwin L."/>
            <person name="Pitluck S."/>
            <person name="Peters L."/>
            <person name="Munk A.C.C."/>
            <person name="Kyrpides N."/>
            <person name="Mavromatis K."/>
            <person name="Pagani I."/>
            <person name="Ivanova N."/>
            <person name="Ovchinnikova G."/>
            <person name="Zeytun A."/>
            <person name="Detter J.C."/>
            <person name="Han C."/>
            <person name="Land M."/>
            <person name="Hauser L."/>
            <person name="Markowitz V."/>
            <person name="Cheng J.-F."/>
            <person name="Hugenholtz P."/>
            <person name="Woyke T."/>
            <person name="Wu D."/>
            <person name="Tindall B."/>
            <person name="Faehnrich R."/>
            <person name="Brambilla E."/>
            <person name="Klenk H.-P."/>
            <person name="Eisen J.A."/>
        </authorList>
    </citation>
    <scope>NUCLEOTIDE SEQUENCE [LARGE SCALE GENOMIC DNA]</scope>
    <source>
        <strain evidence="2">DSM 14238 / LMG 21431 / ACAM 643 / 9-3</strain>
    </source>
</reference>
<dbReference type="Proteomes" id="UP000006049">
    <property type="component" value="Chromosome"/>
</dbReference>